<dbReference type="GO" id="GO:0004345">
    <property type="term" value="F:glucose-6-phosphate dehydrogenase activity"/>
    <property type="evidence" value="ECO:0007669"/>
    <property type="project" value="UniProtKB-EC"/>
</dbReference>
<name>A0ABU0GY69_9BACL</name>
<feature type="binding site" evidence="6">
    <location>
        <position position="365"/>
    </location>
    <ligand>
        <name>substrate</name>
    </ligand>
</feature>
<evidence type="ECO:0000256" key="4">
    <source>
        <dbReference type="ARBA" id="ARBA00023002"/>
    </source>
</evidence>
<comment type="catalytic activity">
    <reaction evidence="6">
        <text>D-glucose 6-phosphate + NADP(+) = 6-phospho-D-glucono-1,5-lactone + NADPH + H(+)</text>
        <dbReference type="Rhea" id="RHEA:15841"/>
        <dbReference type="ChEBI" id="CHEBI:15378"/>
        <dbReference type="ChEBI" id="CHEBI:57783"/>
        <dbReference type="ChEBI" id="CHEBI:57955"/>
        <dbReference type="ChEBI" id="CHEBI:58349"/>
        <dbReference type="ChEBI" id="CHEBI:61548"/>
        <dbReference type="EC" id="1.1.1.49"/>
    </reaction>
</comment>
<keyword evidence="2 6" id="KW-0313">Glucose metabolism</keyword>
<evidence type="ECO:0000313" key="10">
    <source>
        <dbReference type="Proteomes" id="UP001241988"/>
    </source>
</evidence>
<keyword evidence="4 6" id="KW-0560">Oxidoreductase</keyword>
<dbReference type="InterPro" id="IPR001282">
    <property type="entry name" value="G6P_DH"/>
</dbReference>
<dbReference type="RefSeq" id="WP_308787562.1">
    <property type="nucleotide sequence ID" value="NZ_JAUSWB010000005.1"/>
</dbReference>
<feature type="binding site" evidence="6">
    <location>
        <position position="241"/>
    </location>
    <ligand>
        <name>substrate</name>
    </ligand>
</feature>
<feature type="binding site" evidence="6">
    <location>
        <position position="260"/>
    </location>
    <ligand>
        <name>substrate</name>
    </ligand>
</feature>
<feature type="binding site" evidence="6">
    <location>
        <position position="370"/>
    </location>
    <ligand>
        <name>substrate</name>
    </ligand>
</feature>
<dbReference type="EMBL" id="JAUSWB010000005">
    <property type="protein sequence ID" value="MDQ0429487.1"/>
    <property type="molecule type" value="Genomic_DNA"/>
</dbReference>
<gene>
    <name evidence="6" type="primary">zwf</name>
    <name evidence="9" type="ORF">QOZ98_002315</name>
</gene>
<dbReference type="Proteomes" id="UP001241988">
    <property type="component" value="Unassembled WGS sequence"/>
</dbReference>
<feature type="active site" description="Proton acceptor" evidence="6">
    <location>
        <position position="265"/>
    </location>
</feature>
<evidence type="ECO:0000256" key="2">
    <source>
        <dbReference type="ARBA" id="ARBA00022526"/>
    </source>
</evidence>
<dbReference type="EC" id="1.1.1.49" evidence="6"/>
<dbReference type="SUPFAM" id="SSF51735">
    <property type="entry name" value="NAD(P)-binding Rossmann-fold domains"/>
    <property type="match status" value="1"/>
</dbReference>
<dbReference type="InterPro" id="IPR022674">
    <property type="entry name" value="G6P_DH_NAD-bd"/>
</dbReference>
<comment type="function">
    <text evidence="6">Catalyzes the oxidation of glucose 6-phosphate to 6-phosphogluconolactone.</text>
</comment>
<feature type="binding site" evidence="6">
    <location>
        <position position="68"/>
    </location>
    <ligand>
        <name>NADP(+)</name>
        <dbReference type="ChEBI" id="CHEBI:58349"/>
    </ligand>
</feature>
<reference evidence="9 10" key="1">
    <citation type="submission" date="2023-07" db="EMBL/GenBank/DDBJ databases">
        <title>Genomic Encyclopedia of Type Strains, Phase IV (KMG-IV): sequencing the most valuable type-strain genomes for metagenomic binning, comparative biology and taxonomic classification.</title>
        <authorList>
            <person name="Goeker M."/>
        </authorList>
    </citation>
    <scope>NUCLEOTIDE SEQUENCE [LARGE SCALE GENOMIC DNA]</scope>
    <source>
        <strain evidence="9 10">DSM 16419</strain>
    </source>
</reference>
<keyword evidence="10" id="KW-1185">Reference proteome</keyword>
<dbReference type="Gene3D" id="3.40.50.720">
    <property type="entry name" value="NAD(P)-binding Rossmann-like Domain"/>
    <property type="match status" value="1"/>
</dbReference>
<feature type="binding site" evidence="6">
    <location>
        <position position="207"/>
    </location>
    <ligand>
        <name>substrate</name>
    </ligand>
</feature>
<dbReference type="InterPro" id="IPR036291">
    <property type="entry name" value="NAD(P)-bd_dom_sf"/>
</dbReference>
<dbReference type="SUPFAM" id="SSF55347">
    <property type="entry name" value="Glyceraldehyde-3-phosphate dehydrogenase-like, C-terminal domain"/>
    <property type="match status" value="1"/>
</dbReference>
<dbReference type="Pfam" id="PF02781">
    <property type="entry name" value="G6PD_C"/>
    <property type="match status" value="1"/>
</dbReference>
<comment type="similarity">
    <text evidence="6">Belongs to the glucose-6-phosphate dehydrogenase family.</text>
</comment>
<dbReference type="PIRSF" id="PIRSF000110">
    <property type="entry name" value="G6PD"/>
    <property type="match status" value="1"/>
</dbReference>
<dbReference type="PANTHER" id="PTHR23429:SF0">
    <property type="entry name" value="GLUCOSE-6-PHOSPHATE 1-DEHYDROGENASE"/>
    <property type="match status" value="1"/>
</dbReference>
<comment type="pathway">
    <text evidence="1 6">Carbohydrate degradation; pentose phosphate pathway; D-ribulose 5-phosphate from D-glucose 6-phosphate (oxidative stage): step 1/3.</text>
</comment>
<keyword evidence="5 6" id="KW-0119">Carbohydrate metabolism</keyword>
<dbReference type="PANTHER" id="PTHR23429">
    <property type="entry name" value="GLUCOSE-6-PHOSPHATE 1-DEHYDROGENASE G6PD"/>
    <property type="match status" value="1"/>
</dbReference>
<feature type="binding site" evidence="6">
    <location>
        <position position="203"/>
    </location>
    <ligand>
        <name>substrate</name>
    </ligand>
</feature>
<keyword evidence="3 6" id="KW-0521">NADP</keyword>
<comment type="caution">
    <text evidence="9">The sequence shown here is derived from an EMBL/GenBank/DDBJ whole genome shotgun (WGS) entry which is preliminary data.</text>
</comment>
<dbReference type="HAMAP" id="MF_00966">
    <property type="entry name" value="G6PD"/>
    <property type="match status" value="1"/>
</dbReference>
<evidence type="ECO:0000313" key="9">
    <source>
        <dbReference type="EMBL" id="MDQ0429487.1"/>
    </source>
</evidence>
<evidence type="ECO:0000259" key="8">
    <source>
        <dbReference type="Pfam" id="PF02781"/>
    </source>
</evidence>
<dbReference type="PRINTS" id="PR00079">
    <property type="entry name" value="G6PDHDRGNASE"/>
</dbReference>
<evidence type="ECO:0000259" key="7">
    <source>
        <dbReference type="Pfam" id="PF00479"/>
    </source>
</evidence>
<dbReference type="NCBIfam" id="TIGR00871">
    <property type="entry name" value="zwf"/>
    <property type="match status" value="1"/>
</dbReference>
<evidence type="ECO:0000256" key="3">
    <source>
        <dbReference type="ARBA" id="ARBA00022857"/>
    </source>
</evidence>
<feature type="domain" description="Glucose-6-phosphate dehydrogenase NAD-binding" evidence="7">
    <location>
        <begin position="31"/>
        <end position="212"/>
    </location>
</feature>
<evidence type="ECO:0000256" key="1">
    <source>
        <dbReference type="ARBA" id="ARBA00004937"/>
    </source>
</evidence>
<organism evidence="9 10">
    <name type="scientific">Planomicrobium stackebrandtii</name>
    <dbReference type="NCBI Taxonomy" id="253160"/>
    <lineage>
        <taxon>Bacteria</taxon>
        <taxon>Bacillati</taxon>
        <taxon>Bacillota</taxon>
        <taxon>Bacilli</taxon>
        <taxon>Bacillales</taxon>
        <taxon>Caryophanaceae</taxon>
        <taxon>Planomicrobium</taxon>
    </lineage>
</organism>
<dbReference type="Gene3D" id="3.30.360.10">
    <property type="entry name" value="Dihydrodipicolinate Reductase, domain 2"/>
    <property type="match status" value="1"/>
</dbReference>
<dbReference type="Pfam" id="PF00479">
    <property type="entry name" value="G6PD_N"/>
    <property type="match status" value="1"/>
</dbReference>
<protein>
    <recommendedName>
        <fullName evidence="6">Glucose-6-phosphate 1-dehydrogenase</fullName>
        <shortName evidence="6">G6PD</shortName>
        <ecNumber evidence="6">1.1.1.49</ecNumber>
    </recommendedName>
</protein>
<evidence type="ECO:0000256" key="5">
    <source>
        <dbReference type="ARBA" id="ARBA00023277"/>
    </source>
</evidence>
<feature type="binding site" evidence="6">
    <location>
        <position position="173"/>
    </location>
    <ligand>
        <name>NADP(+)</name>
        <dbReference type="ChEBI" id="CHEBI:58349"/>
    </ligand>
</feature>
<feature type="domain" description="Glucose-6-phosphate dehydrogenase C-terminal" evidence="8">
    <location>
        <begin position="217"/>
        <end position="505"/>
    </location>
</feature>
<comment type="caution">
    <text evidence="6">Lacks conserved residue(s) required for the propagation of feature annotation.</text>
</comment>
<dbReference type="InterPro" id="IPR022675">
    <property type="entry name" value="G6P_DH_C"/>
</dbReference>
<evidence type="ECO:0000256" key="6">
    <source>
        <dbReference type="HAMAP-Rule" id="MF_00966"/>
    </source>
</evidence>
<proteinExistence type="inferred from homology"/>
<sequence>MSIESLTEEFNRIDELDESQREWVMQDMTFVLFGATGDLAQRKLFPALYNLYLDNKLPDTISIVGLGRRNYTDGVFQEKIEKSLHTYSRKAVQSATLQEFLEKFRYCIFDATETEAYQQLDELIEKRENELGIPQNRLFYLSVAPGLIDGIASNLHATGVSKSSGWNRLIVEKPFGRDLETARTLNHNLGKVFKEEEIYRIDHYLGKPMVQNLKTLVMANPVLGSLLNHHQISNVQITASETVGIEDRAGYYDKAGAIRDMVQNHLLQLVMMTAVHLPDNLMVNTSRVNKTEIIESLQPIVKEQAHQNIIRGQYESGEIQDSPAAGYREEEGVADLSKNDTYVAARIAIDHPSWRGIPFYIRTGKRMNEKSTQIVIEFENRAMDSEMLKGAAPNLVMVEISPNESISLRVNLKDAASNQFKPVWTNLSTNSEDQPEAYELLLYDALRGNSTFFANWREVELSWEWIQPVLEAFQEDLLPLHFYPAGSKGPRAANELLMADGYKWW</sequence>
<accession>A0ABU0GY69</accession>